<dbReference type="SUPFAM" id="SSF56112">
    <property type="entry name" value="Protein kinase-like (PK-like)"/>
    <property type="match status" value="2"/>
</dbReference>
<dbReference type="PANTHER" id="PTHR24347">
    <property type="entry name" value="SERINE/THREONINE-PROTEIN KINASE"/>
    <property type="match status" value="1"/>
</dbReference>
<evidence type="ECO:0000256" key="3">
    <source>
        <dbReference type="SAM" id="MobiDB-lite"/>
    </source>
</evidence>
<feature type="region of interest" description="Disordered" evidence="3">
    <location>
        <begin position="739"/>
        <end position="797"/>
    </location>
</feature>
<evidence type="ECO:0000313" key="6">
    <source>
        <dbReference type="Proteomes" id="UP000044602"/>
    </source>
</evidence>
<dbReference type="GO" id="GO:0004672">
    <property type="term" value="F:protein kinase activity"/>
    <property type="evidence" value="ECO:0007669"/>
    <property type="project" value="InterPro"/>
</dbReference>
<keyword evidence="6" id="KW-1185">Reference proteome</keyword>
<feature type="compositionally biased region" description="Polar residues" evidence="3">
    <location>
        <begin position="244"/>
        <end position="257"/>
    </location>
</feature>
<evidence type="ECO:0000256" key="2">
    <source>
        <dbReference type="SAM" id="Coils"/>
    </source>
</evidence>
<dbReference type="Proteomes" id="UP000044602">
    <property type="component" value="Unassembled WGS sequence"/>
</dbReference>
<evidence type="ECO:0000313" key="5">
    <source>
        <dbReference type="EMBL" id="CRK22175.1"/>
    </source>
</evidence>
<dbReference type="InterPro" id="IPR000719">
    <property type="entry name" value="Prot_kinase_dom"/>
</dbReference>
<protein>
    <recommendedName>
        <fullName evidence="4">Protein kinase domain-containing protein</fullName>
    </recommendedName>
</protein>
<keyword evidence="2" id="KW-0175">Coiled coil</keyword>
<dbReference type="AlphaFoldDB" id="A0A0G4LKG9"/>
<dbReference type="PROSITE" id="PS50011">
    <property type="entry name" value="PROTEIN_KINASE_DOM"/>
    <property type="match status" value="1"/>
</dbReference>
<name>A0A0G4LKG9_VERLO</name>
<accession>A0A0G4LKG9</accession>
<dbReference type="PROSITE" id="PS00107">
    <property type="entry name" value="PROTEIN_KINASE_ATP"/>
    <property type="match status" value="1"/>
</dbReference>
<dbReference type="InterPro" id="IPR017441">
    <property type="entry name" value="Protein_kinase_ATP_BS"/>
</dbReference>
<keyword evidence="1" id="KW-0547">Nucleotide-binding</keyword>
<feature type="compositionally biased region" description="Gly residues" evidence="3">
    <location>
        <begin position="788"/>
        <end position="797"/>
    </location>
</feature>
<dbReference type="Gene3D" id="1.20.5.1160">
    <property type="entry name" value="Vasodilator-stimulated phosphoprotein"/>
    <property type="match status" value="1"/>
</dbReference>
<proteinExistence type="predicted"/>
<dbReference type="Pfam" id="PF00069">
    <property type="entry name" value="Pkinase"/>
    <property type="match status" value="1"/>
</dbReference>
<feature type="binding site" evidence="1">
    <location>
        <position position="57"/>
    </location>
    <ligand>
        <name>ATP</name>
        <dbReference type="ChEBI" id="CHEBI:30616"/>
    </ligand>
</feature>
<feature type="region of interest" description="Disordered" evidence="3">
    <location>
        <begin position="210"/>
        <end position="257"/>
    </location>
</feature>
<dbReference type="EMBL" id="CVQH01013669">
    <property type="protein sequence ID" value="CRK22175.1"/>
    <property type="molecule type" value="Genomic_DNA"/>
</dbReference>
<gene>
    <name evidence="5" type="ORF">BN1708_013335</name>
</gene>
<reference evidence="5 6" key="1">
    <citation type="submission" date="2015-05" db="EMBL/GenBank/DDBJ databases">
        <authorList>
            <person name="Wang D.B."/>
            <person name="Wang M."/>
        </authorList>
    </citation>
    <scope>NUCLEOTIDE SEQUENCE [LARGE SCALE GENOMIC DNA]</scope>
    <source>
        <strain evidence="5">VL1</strain>
    </source>
</reference>
<sequence length="797" mass="87359">MATAMSANGNSRSADAARQQAQIQPCRYKVGKTLGAGSYSVVKECVHIDTARYYAAKVINKRLMAGREHMIFKKTGHGKPVDIWALGVITYFLLCGYTPFDRDSDFEEMQAILKAEYDFRPSEYWRGVSEDAKDFVRRCLTVDATKRPTAHEALQHAFVAGSLSGGEKNENNLLPTVKKNFNARRTLHAAIDTVRAINKLREGQSNLMDGAASKEPARGARPQQQGNGAARKDDSAISLGSGGLTQKDSGYGTTSESQDVVMTDAVPAILQPGNAQNRVTETTSTSLEAAPRPLEQPFVSPNMAKTVSPDEVLGTLIQSIKAIMSNDGTEVVESFISQKQELERNNANLRIALEETGKSSAQLYARIEASDKLVEQKKGELEKLAAANAALKTDLAGAVKAASAAKAQLAEKARSCAEAEARVRSMNKTVEGMKSSLEKERANTAAAKALEAKAKGELQATQAKLNSAADSLKRIEHYTVPLVSFNRKEAITKLRAISDLARSLAVAHVGIDLDDAVLSDPENWAGLKIQIEEKNLSIPLPRSNTPAAKLMRVASFLAVLSRQLELYIFQPTYFTTESNELSDLILDMKDKTQANHLRSVLLRASPDEHGEAQSKRVVDGVYKCVKPLLRQRDSLSFRASLEKVCREISEMWETFQRYTLLVTADLEFHPEYPDDWKSFPNIVPPANEIQRSPNRQSVQPNGVISGESIPVWPTFITTQNDGACDVVLEGTVITEHQMKDAKVEEQKRMSKEMQGSKRLYRGGRPRLGSRAQEMNGTRSENEAPFLSGGAGDGSRDA</sequence>
<dbReference type="Gene3D" id="1.10.510.10">
    <property type="entry name" value="Transferase(Phosphotransferase) domain 1"/>
    <property type="match status" value="1"/>
</dbReference>
<dbReference type="STRING" id="100787.A0A0G4LKG9"/>
<feature type="compositionally biased region" description="Basic and acidic residues" evidence="3">
    <location>
        <begin position="739"/>
        <end position="755"/>
    </location>
</feature>
<dbReference type="Gene3D" id="3.30.200.20">
    <property type="entry name" value="Phosphorylase Kinase, domain 1"/>
    <property type="match status" value="1"/>
</dbReference>
<evidence type="ECO:0000256" key="1">
    <source>
        <dbReference type="PROSITE-ProRule" id="PRU10141"/>
    </source>
</evidence>
<organism evidence="5 6">
    <name type="scientific">Verticillium longisporum</name>
    <name type="common">Verticillium dahliae var. longisporum</name>
    <dbReference type="NCBI Taxonomy" id="100787"/>
    <lineage>
        <taxon>Eukaryota</taxon>
        <taxon>Fungi</taxon>
        <taxon>Dikarya</taxon>
        <taxon>Ascomycota</taxon>
        <taxon>Pezizomycotina</taxon>
        <taxon>Sordariomycetes</taxon>
        <taxon>Hypocreomycetidae</taxon>
        <taxon>Glomerellales</taxon>
        <taxon>Plectosphaerellaceae</taxon>
        <taxon>Verticillium</taxon>
    </lineage>
</organism>
<dbReference type="GO" id="GO:0005524">
    <property type="term" value="F:ATP binding"/>
    <property type="evidence" value="ECO:0007669"/>
    <property type="project" value="UniProtKB-UniRule"/>
</dbReference>
<dbReference type="InterPro" id="IPR011009">
    <property type="entry name" value="Kinase-like_dom_sf"/>
</dbReference>
<dbReference type="SMART" id="SM00220">
    <property type="entry name" value="S_TKc"/>
    <property type="match status" value="1"/>
</dbReference>
<keyword evidence="1" id="KW-0067">ATP-binding</keyword>
<feature type="domain" description="Protein kinase" evidence="4">
    <location>
        <begin position="1"/>
        <end position="159"/>
    </location>
</feature>
<feature type="coiled-coil region" evidence="2">
    <location>
        <begin position="332"/>
        <end position="422"/>
    </location>
</feature>
<evidence type="ECO:0000259" key="4">
    <source>
        <dbReference type="PROSITE" id="PS50011"/>
    </source>
</evidence>